<organism evidence="3 4">
    <name type="scientific">Microvirga splendida</name>
    <dbReference type="NCBI Taxonomy" id="2795727"/>
    <lineage>
        <taxon>Bacteria</taxon>
        <taxon>Pseudomonadati</taxon>
        <taxon>Pseudomonadota</taxon>
        <taxon>Alphaproteobacteria</taxon>
        <taxon>Hyphomicrobiales</taxon>
        <taxon>Methylobacteriaceae</taxon>
        <taxon>Microvirga</taxon>
    </lineage>
</organism>
<feature type="region of interest" description="Disordered" evidence="1">
    <location>
        <begin position="104"/>
        <end position="161"/>
    </location>
</feature>
<dbReference type="Gene3D" id="2.40.50.140">
    <property type="entry name" value="Nucleic acid-binding proteins"/>
    <property type="match status" value="2"/>
</dbReference>
<name>A0ABS0XYF4_9HYPH</name>
<reference evidence="4" key="1">
    <citation type="submission" date="2020-12" db="EMBL/GenBank/DDBJ databases">
        <title>Hymenobacter sp.</title>
        <authorList>
            <person name="Kim M.K."/>
        </authorList>
    </citation>
    <scope>NUCLEOTIDE SEQUENCE [LARGE SCALE GENOMIC DNA]</scope>
    <source>
        <strain evidence="4">BT325</strain>
    </source>
</reference>
<dbReference type="SMART" id="SM00357">
    <property type="entry name" value="CSP"/>
    <property type="match status" value="2"/>
</dbReference>
<dbReference type="Pfam" id="PF00313">
    <property type="entry name" value="CSD"/>
    <property type="match status" value="2"/>
</dbReference>
<feature type="compositionally biased region" description="Low complexity" evidence="1">
    <location>
        <begin position="145"/>
        <end position="158"/>
    </location>
</feature>
<feature type="region of interest" description="Disordered" evidence="1">
    <location>
        <begin position="1"/>
        <end position="51"/>
    </location>
</feature>
<protein>
    <submittedName>
        <fullName evidence="3">CspA family cold shock protein</fullName>
    </submittedName>
</protein>
<dbReference type="InterPro" id="IPR012340">
    <property type="entry name" value="NA-bd_OB-fold"/>
</dbReference>
<evidence type="ECO:0000256" key="1">
    <source>
        <dbReference type="SAM" id="MobiDB-lite"/>
    </source>
</evidence>
<proteinExistence type="predicted"/>
<sequence>MGRGNDHRDRRRQFGGQPEDHWGDFAPPTSFERPMRQQTSYGSPAAGPETEARVKWFNPDKGFGFVEMTDGSGEAFLHVRQVEAAGHTALESGTTLVIKVGTGQKGPQVQEIVSVDTSTAEPEPPRGARSPRPPRAGGPGGSSGGFSRPSGGPSARPVSGPPEVPATVKWFDSVKGYGFVSVEGESKDLFLHISVVERAGLGQLDQGQAVRVAIVEGRKGPEVGAIELA</sequence>
<comment type="caution">
    <text evidence="3">The sequence shown here is derived from an EMBL/GenBank/DDBJ whole genome shotgun (WGS) entry which is preliminary data.</text>
</comment>
<dbReference type="PRINTS" id="PR00050">
    <property type="entry name" value="COLDSHOCK"/>
</dbReference>
<evidence type="ECO:0000259" key="2">
    <source>
        <dbReference type="PROSITE" id="PS51857"/>
    </source>
</evidence>
<keyword evidence="4" id="KW-1185">Reference proteome</keyword>
<dbReference type="InterPro" id="IPR011129">
    <property type="entry name" value="CSD"/>
</dbReference>
<dbReference type="InterPro" id="IPR002059">
    <property type="entry name" value="CSP_DNA-bd"/>
</dbReference>
<dbReference type="PANTHER" id="PTHR11544">
    <property type="entry name" value="COLD SHOCK DOMAIN CONTAINING PROTEINS"/>
    <property type="match status" value="1"/>
</dbReference>
<feature type="domain" description="CSD" evidence="2">
    <location>
        <begin position="163"/>
        <end position="229"/>
    </location>
</feature>
<feature type="domain" description="CSD" evidence="2">
    <location>
        <begin position="49"/>
        <end position="114"/>
    </location>
</feature>
<accession>A0ABS0XYF4</accession>
<gene>
    <name evidence="3" type="ORF">JAO75_06620</name>
</gene>
<dbReference type="Proteomes" id="UP000620670">
    <property type="component" value="Unassembled WGS sequence"/>
</dbReference>
<dbReference type="SUPFAM" id="SSF50249">
    <property type="entry name" value="Nucleic acid-binding proteins"/>
    <property type="match status" value="2"/>
</dbReference>
<dbReference type="EMBL" id="JAELXT010000004">
    <property type="protein sequence ID" value="MBJ6125079.1"/>
    <property type="molecule type" value="Genomic_DNA"/>
</dbReference>
<evidence type="ECO:0000313" key="3">
    <source>
        <dbReference type="EMBL" id="MBJ6125079.1"/>
    </source>
</evidence>
<evidence type="ECO:0000313" key="4">
    <source>
        <dbReference type="Proteomes" id="UP000620670"/>
    </source>
</evidence>
<dbReference type="InterPro" id="IPR050181">
    <property type="entry name" value="Cold_shock_domain"/>
</dbReference>
<dbReference type="CDD" id="cd04458">
    <property type="entry name" value="CSP_CDS"/>
    <property type="match status" value="2"/>
</dbReference>
<dbReference type="PROSITE" id="PS51857">
    <property type="entry name" value="CSD_2"/>
    <property type="match status" value="2"/>
</dbReference>